<evidence type="ECO:0000313" key="5">
    <source>
        <dbReference type="EMBL" id="KIC93847.1"/>
    </source>
</evidence>
<evidence type="ECO:0000256" key="1">
    <source>
        <dbReference type="ARBA" id="ARBA00022553"/>
    </source>
</evidence>
<reference evidence="5 6" key="1">
    <citation type="submission" date="2014-11" db="EMBL/GenBank/DDBJ databases">
        <title>Genome sequence of Flavihumibacter solisilvae 3-3.</title>
        <authorList>
            <person name="Zhou G."/>
            <person name="Li M."/>
            <person name="Wang G."/>
        </authorList>
    </citation>
    <scope>NUCLEOTIDE SEQUENCE [LARGE SCALE GENOMIC DNA]</scope>
    <source>
        <strain evidence="5 6">3-3</strain>
    </source>
</reference>
<feature type="signal peptide" evidence="3">
    <location>
        <begin position="1"/>
        <end position="21"/>
    </location>
</feature>
<gene>
    <name evidence="5" type="ORF">OI18_14725</name>
</gene>
<dbReference type="Gene3D" id="1.10.10.10">
    <property type="entry name" value="Winged helix-like DNA-binding domain superfamily/Winged helix DNA-binding domain"/>
    <property type="match status" value="1"/>
</dbReference>
<feature type="chain" id="PRO_5002148729" description="HTH luxR-type domain-containing protein" evidence="3">
    <location>
        <begin position="22"/>
        <end position="967"/>
    </location>
</feature>
<keyword evidence="6" id="KW-1185">Reference proteome</keyword>
<dbReference type="Pfam" id="PF07495">
    <property type="entry name" value="Y_Y_Y"/>
    <property type="match status" value="1"/>
</dbReference>
<dbReference type="GO" id="GO:0006355">
    <property type="term" value="P:regulation of DNA-templated transcription"/>
    <property type="evidence" value="ECO:0007669"/>
    <property type="project" value="InterPro"/>
</dbReference>
<dbReference type="Gene3D" id="2.130.10.10">
    <property type="entry name" value="YVTN repeat-like/Quinoprotein amine dehydrogenase"/>
    <property type="match status" value="1"/>
</dbReference>
<dbReference type="InterPro" id="IPR000792">
    <property type="entry name" value="Tscrpt_reg_LuxR_C"/>
</dbReference>
<dbReference type="InterPro" id="IPR013783">
    <property type="entry name" value="Ig-like_fold"/>
</dbReference>
<keyword evidence="2" id="KW-1133">Transmembrane helix</keyword>
<feature type="domain" description="HTH luxR-type" evidence="4">
    <location>
        <begin position="902"/>
        <end position="959"/>
    </location>
</feature>
<dbReference type="SMART" id="SM00421">
    <property type="entry name" value="HTH_LUXR"/>
    <property type="match status" value="1"/>
</dbReference>
<feature type="transmembrane region" description="Helical" evidence="2">
    <location>
        <begin position="753"/>
        <end position="771"/>
    </location>
</feature>
<dbReference type="EMBL" id="JSVC01000016">
    <property type="protein sequence ID" value="KIC93847.1"/>
    <property type="molecule type" value="Genomic_DNA"/>
</dbReference>
<dbReference type="AlphaFoldDB" id="A0A0C1L1E2"/>
<dbReference type="RefSeq" id="WP_039141100.1">
    <property type="nucleotide sequence ID" value="NZ_JSVC01000016.1"/>
</dbReference>
<comment type="caution">
    <text evidence="5">The sequence shown here is derived from an EMBL/GenBank/DDBJ whole genome shotgun (WGS) entry which is preliminary data.</text>
</comment>
<dbReference type="OrthoDB" id="9809670at2"/>
<dbReference type="InterPro" id="IPR011123">
    <property type="entry name" value="Y_Y_Y"/>
</dbReference>
<dbReference type="GO" id="GO:0000155">
    <property type="term" value="F:phosphorelay sensor kinase activity"/>
    <property type="evidence" value="ECO:0007669"/>
    <property type="project" value="TreeGrafter"/>
</dbReference>
<keyword evidence="3" id="KW-0732">Signal</keyword>
<evidence type="ECO:0000256" key="3">
    <source>
        <dbReference type="SAM" id="SignalP"/>
    </source>
</evidence>
<evidence type="ECO:0000259" key="4">
    <source>
        <dbReference type="SMART" id="SM00421"/>
    </source>
</evidence>
<dbReference type="GO" id="GO:0003677">
    <property type="term" value="F:DNA binding"/>
    <property type="evidence" value="ECO:0007669"/>
    <property type="project" value="InterPro"/>
</dbReference>
<dbReference type="PANTHER" id="PTHR43547:SF2">
    <property type="entry name" value="HYBRID SIGNAL TRANSDUCTION HISTIDINE KINASE C"/>
    <property type="match status" value="1"/>
</dbReference>
<dbReference type="InterPro" id="IPR015943">
    <property type="entry name" value="WD40/YVTN_repeat-like_dom_sf"/>
</dbReference>
<organism evidence="5 6">
    <name type="scientific">Flavihumibacter solisilvae</name>
    <dbReference type="NCBI Taxonomy" id="1349421"/>
    <lineage>
        <taxon>Bacteria</taxon>
        <taxon>Pseudomonadati</taxon>
        <taxon>Bacteroidota</taxon>
        <taxon>Chitinophagia</taxon>
        <taxon>Chitinophagales</taxon>
        <taxon>Chitinophagaceae</taxon>
        <taxon>Flavihumibacter</taxon>
    </lineage>
</organism>
<name>A0A0C1L1E2_9BACT</name>
<dbReference type="SUPFAM" id="SSF46894">
    <property type="entry name" value="C-terminal effector domain of the bipartite response regulators"/>
    <property type="match status" value="1"/>
</dbReference>
<evidence type="ECO:0000313" key="6">
    <source>
        <dbReference type="Proteomes" id="UP000031408"/>
    </source>
</evidence>
<accession>A0A0C1L1E2</accession>
<dbReference type="InterPro" id="IPR016032">
    <property type="entry name" value="Sig_transdc_resp-reg_C-effctor"/>
</dbReference>
<dbReference type="InterPro" id="IPR036388">
    <property type="entry name" value="WH-like_DNA-bd_sf"/>
</dbReference>
<keyword evidence="2" id="KW-0472">Membrane</keyword>
<dbReference type="STRING" id="1349421.OI18_14725"/>
<dbReference type="Proteomes" id="UP000031408">
    <property type="component" value="Unassembled WGS sequence"/>
</dbReference>
<dbReference type="PANTHER" id="PTHR43547">
    <property type="entry name" value="TWO-COMPONENT HISTIDINE KINASE"/>
    <property type="match status" value="1"/>
</dbReference>
<proteinExistence type="predicted"/>
<sequence>MIRLLVFLVISGCLGSVPVCAQNAISLPDITNYSRQQYLAGSQNWHMTQHEDGTMFFANNEGLLSFDGVNWHTIALPNRSKLRSVASDEHGRIYAGGEDEFGYFDADASGQLLYHSFVPKLPKAERNLSDIWNIAIIGDKVFFRSAAKIIVLTGNRFNIYHPRSHWRFMGQSNQVAYAQDLEQGLLRFVNGNWETFLAPGDLPMDCLITDMVTLNADSTLITTFNHGCFLLRGSRVTAWNSPGLDLAAAGNIYKAVEIRNNRIALATSMGGLFVIDNKGELLQQFGLKEGLQNTNIRSVFLDDRNNLWLGLDDGIDCITINNAIRHISPDRNNPGSGYAAIRFHNNLYLGTSTGLFSIPVDSYSDLSLVKGDFKKVKASSGQVWGLANINNRLFMAHHEGGFLVENEKAVPLFTERTEGFWNFWPMQSVFPSSTIAGGNYAGIFRLTFTRNRVEPAGRLTGFTESSRFIVVEQPGTLFTSHPLKGVFRLASNDNNETVIKKFGREDGVNSELNNAIFRVKGRITLATEDGLLEYDSATGKFLPSTLLQPYFKCKQISYLREDEEGNIWFTQGKEVGVLDMQGEQPAVIYFPELRNKFVRGFEHIYPVDRNNILIGGDKGFYLIDYQAYKAGRHPLRVRISSVTCSNGAQDSIFFGGFALSDSMQGRTIAYDFNSLRINYAGLLYGQPNNVEYSFMLEGYDQGWSPWTNNHTKEFTNLREGTYTFHVKARNNLGRESAVSCLSFTISPPWYRHWIARTIYVLITGLLFYFIYRRLVNKFIEQQQKYEQEQKQMLYLHQLELDKNEKEIIKLRNEKLEVDIKLKNSELASTAMHLVQKSEMLNSIKSELTKLLKKLDVDKEQEETKKIFRLLTDEAKVDKDWDQFSGHFDNVHSDFLKLVKEKHPQLSATDLKLCAYLRMNLTTKEIAQLMNISVRGVEIARYRLRKKLELATEVNLVSYFVDFAPSIN</sequence>
<keyword evidence="2" id="KW-0812">Transmembrane</keyword>
<evidence type="ECO:0000256" key="2">
    <source>
        <dbReference type="SAM" id="Phobius"/>
    </source>
</evidence>
<keyword evidence="1" id="KW-0597">Phosphoprotein</keyword>
<protein>
    <recommendedName>
        <fullName evidence="4">HTH luxR-type domain-containing protein</fullName>
    </recommendedName>
</protein>
<dbReference type="Gene3D" id="2.60.40.10">
    <property type="entry name" value="Immunoglobulins"/>
    <property type="match status" value="1"/>
</dbReference>